<feature type="region of interest" description="Disordered" evidence="1">
    <location>
        <begin position="191"/>
        <end position="231"/>
    </location>
</feature>
<evidence type="ECO:0000313" key="2">
    <source>
        <dbReference type="EMBL" id="CAA2981954.1"/>
    </source>
</evidence>
<organism evidence="2 3">
    <name type="scientific">Olea europaea subsp. europaea</name>
    <dbReference type="NCBI Taxonomy" id="158383"/>
    <lineage>
        <taxon>Eukaryota</taxon>
        <taxon>Viridiplantae</taxon>
        <taxon>Streptophyta</taxon>
        <taxon>Embryophyta</taxon>
        <taxon>Tracheophyta</taxon>
        <taxon>Spermatophyta</taxon>
        <taxon>Magnoliopsida</taxon>
        <taxon>eudicotyledons</taxon>
        <taxon>Gunneridae</taxon>
        <taxon>Pentapetalae</taxon>
        <taxon>asterids</taxon>
        <taxon>lamiids</taxon>
        <taxon>Lamiales</taxon>
        <taxon>Oleaceae</taxon>
        <taxon>Oleeae</taxon>
        <taxon>Olea</taxon>
    </lineage>
</organism>
<feature type="region of interest" description="Disordered" evidence="1">
    <location>
        <begin position="1"/>
        <end position="84"/>
    </location>
</feature>
<dbReference type="Proteomes" id="UP000594638">
    <property type="component" value="Unassembled WGS sequence"/>
</dbReference>
<evidence type="ECO:0000313" key="3">
    <source>
        <dbReference type="Proteomes" id="UP000594638"/>
    </source>
</evidence>
<dbReference type="Gramene" id="OE9A004040T1">
    <property type="protein sequence ID" value="OE9A004040C1"/>
    <property type="gene ID" value="OE9A004040"/>
</dbReference>
<protein>
    <submittedName>
        <fullName evidence="2">Uncharacterized protein</fullName>
    </submittedName>
</protein>
<keyword evidence="3" id="KW-1185">Reference proteome</keyword>
<feature type="compositionally biased region" description="Basic and acidic residues" evidence="1">
    <location>
        <begin position="24"/>
        <end position="43"/>
    </location>
</feature>
<proteinExistence type="predicted"/>
<dbReference type="EMBL" id="CACTIH010003684">
    <property type="protein sequence ID" value="CAA2981954.1"/>
    <property type="molecule type" value="Genomic_DNA"/>
</dbReference>
<feature type="compositionally biased region" description="Basic and acidic residues" evidence="1">
    <location>
        <begin position="191"/>
        <end position="203"/>
    </location>
</feature>
<evidence type="ECO:0000256" key="1">
    <source>
        <dbReference type="SAM" id="MobiDB-lite"/>
    </source>
</evidence>
<feature type="compositionally biased region" description="Basic and acidic residues" evidence="1">
    <location>
        <begin position="210"/>
        <end position="231"/>
    </location>
</feature>
<sequence>MVVPVRNCGPNVFDASDCGVRGAGDNRKQGASGERMEGRDRGKNSFSGEKGSDHTRGGTRPAIEGSAEPAAIESEGPAVSASRGEIGKKIASAARMSSAVSDSNRGGTGPAIVGSAESAAIESKGPAGSVWRGRIGEKNCFSGEKGVHPSEYYSPPSTLNIGVLMGSGALVLVWSHPSVIVVRAYLMSVQRGERSQPWRDRASDSGVRGSDGDRKRGAYGERLEGRDRGKN</sequence>
<accession>A0A8S0RR02</accession>
<dbReference type="OrthoDB" id="1750928at2759"/>
<comment type="caution">
    <text evidence="2">The sequence shown here is derived from an EMBL/GenBank/DDBJ whole genome shotgun (WGS) entry which is preliminary data.</text>
</comment>
<dbReference type="AlphaFoldDB" id="A0A8S0RR02"/>
<name>A0A8S0RR02_OLEEU</name>
<gene>
    <name evidence="2" type="ORF">OLEA9_A004040</name>
</gene>
<reference evidence="2 3" key="1">
    <citation type="submission" date="2019-12" db="EMBL/GenBank/DDBJ databases">
        <authorList>
            <person name="Alioto T."/>
            <person name="Alioto T."/>
            <person name="Gomez Garrido J."/>
        </authorList>
    </citation>
    <scope>NUCLEOTIDE SEQUENCE [LARGE SCALE GENOMIC DNA]</scope>
</reference>